<dbReference type="CDD" id="cd06261">
    <property type="entry name" value="TM_PBP2"/>
    <property type="match status" value="1"/>
</dbReference>
<feature type="region of interest" description="Disordered" evidence="8">
    <location>
        <begin position="1"/>
        <end position="29"/>
    </location>
</feature>
<dbReference type="Proteomes" id="UP000443843">
    <property type="component" value="Unassembled WGS sequence"/>
</dbReference>
<feature type="transmembrane region" description="Helical" evidence="7">
    <location>
        <begin position="36"/>
        <end position="60"/>
    </location>
</feature>
<evidence type="ECO:0000313" key="10">
    <source>
        <dbReference type="EMBL" id="MWB77992.1"/>
    </source>
</evidence>
<dbReference type="PANTHER" id="PTHR43005">
    <property type="entry name" value="BLR7065 PROTEIN"/>
    <property type="match status" value="1"/>
</dbReference>
<evidence type="ECO:0000259" key="9">
    <source>
        <dbReference type="PROSITE" id="PS50928"/>
    </source>
</evidence>
<feature type="transmembrane region" description="Helical" evidence="7">
    <location>
        <begin position="233"/>
        <end position="253"/>
    </location>
</feature>
<dbReference type="PANTHER" id="PTHR43005:SF1">
    <property type="entry name" value="SPERMIDINE_PUTRESCINE TRANSPORT SYSTEM PERMEASE PROTEIN"/>
    <property type="match status" value="1"/>
</dbReference>
<evidence type="ECO:0000256" key="7">
    <source>
        <dbReference type="RuleBase" id="RU363032"/>
    </source>
</evidence>
<feature type="transmembrane region" description="Helical" evidence="7">
    <location>
        <begin position="292"/>
        <end position="315"/>
    </location>
</feature>
<evidence type="ECO:0000256" key="2">
    <source>
        <dbReference type="ARBA" id="ARBA00022448"/>
    </source>
</evidence>
<feature type="transmembrane region" description="Helical" evidence="7">
    <location>
        <begin position="184"/>
        <end position="212"/>
    </location>
</feature>
<evidence type="ECO:0000256" key="5">
    <source>
        <dbReference type="ARBA" id="ARBA00022989"/>
    </source>
</evidence>
<keyword evidence="6 7" id="KW-0472">Membrane</keyword>
<protein>
    <submittedName>
        <fullName evidence="10">ABC transporter permease subunit</fullName>
    </submittedName>
</protein>
<keyword evidence="3" id="KW-1003">Cell membrane</keyword>
<keyword evidence="4 7" id="KW-0812">Transmembrane</keyword>
<dbReference type="GO" id="GO:0055085">
    <property type="term" value="P:transmembrane transport"/>
    <property type="evidence" value="ECO:0007669"/>
    <property type="project" value="InterPro"/>
</dbReference>
<evidence type="ECO:0000256" key="8">
    <source>
        <dbReference type="SAM" id="MobiDB-lite"/>
    </source>
</evidence>
<comment type="subcellular location">
    <subcellularLocation>
        <location evidence="1 7">Cell membrane</location>
        <topology evidence="1 7">Multi-pass membrane protein</topology>
    </subcellularLocation>
</comment>
<name>A0A844WCN3_9RHOB</name>
<evidence type="ECO:0000313" key="11">
    <source>
        <dbReference type="Proteomes" id="UP000443843"/>
    </source>
</evidence>
<feature type="domain" description="ABC transmembrane type-1" evidence="9">
    <location>
        <begin position="98"/>
        <end position="311"/>
    </location>
</feature>
<dbReference type="InterPro" id="IPR000515">
    <property type="entry name" value="MetI-like"/>
</dbReference>
<gene>
    <name evidence="10" type="ORF">GLS40_08165</name>
</gene>
<dbReference type="RefSeq" id="WP_160382272.1">
    <property type="nucleotide sequence ID" value="NZ_WNXQ01000004.1"/>
</dbReference>
<dbReference type="EMBL" id="WNXQ01000004">
    <property type="protein sequence ID" value="MWB77992.1"/>
    <property type="molecule type" value="Genomic_DNA"/>
</dbReference>
<organism evidence="10 11">
    <name type="scientific">Pseudooceanicola pacificus</name>
    <dbReference type="NCBI Taxonomy" id="2676438"/>
    <lineage>
        <taxon>Bacteria</taxon>
        <taxon>Pseudomonadati</taxon>
        <taxon>Pseudomonadota</taxon>
        <taxon>Alphaproteobacteria</taxon>
        <taxon>Rhodobacterales</taxon>
        <taxon>Paracoccaceae</taxon>
        <taxon>Pseudooceanicola</taxon>
    </lineage>
</organism>
<feature type="transmembrane region" description="Helical" evidence="7">
    <location>
        <begin position="102"/>
        <end position="121"/>
    </location>
</feature>
<dbReference type="AlphaFoldDB" id="A0A844WCN3"/>
<feature type="transmembrane region" description="Helical" evidence="7">
    <location>
        <begin position="133"/>
        <end position="153"/>
    </location>
</feature>
<comment type="similarity">
    <text evidence="7">Belongs to the binding-protein-dependent transport system permease family.</text>
</comment>
<keyword evidence="2 7" id="KW-0813">Transport</keyword>
<evidence type="ECO:0000256" key="3">
    <source>
        <dbReference type="ARBA" id="ARBA00022475"/>
    </source>
</evidence>
<dbReference type="Pfam" id="PF00528">
    <property type="entry name" value="BPD_transp_1"/>
    <property type="match status" value="1"/>
</dbReference>
<evidence type="ECO:0000256" key="1">
    <source>
        <dbReference type="ARBA" id="ARBA00004651"/>
    </source>
</evidence>
<evidence type="ECO:0000256" key="6">
    <source>
        <dbReference type="ARBA" id="ARBA00023136"/>
    </source>
</evidence>
<sequence length="328" mass="36402">MSAASLHSRTAGKPSAGIPPTGRGGAPRKARRNRRWMIFSLLPVVLFFVVLSVFPVFNLIGTSLYDVRWSGGDSTYHFIGLENYRQLFSTEVIYWAGLRNTLIFAVCAVTAQMILGFSMALAVKRAGAMGRTLLTGIFLLPIVVPPIVIGSVWRLVLGREFGLANGFLGLFGIPPVDWLGNPDIALASVIFVDVWHWTPFVFILMLAGLEAIDEEVLEAARMDVRSSWQEIRHVIVPMMLPTIVITLMFRIILSFKVFDEVYLLTSGGPGTATEVVNFSIYRVFFNQDRVGYGSAMAVITLFGMTLAIIVGRGLLVRKRKNDERKLEQ</sequence>
<dbReference type="PROSITE" id="PS50928">
    <property type="entry name" value="ABC_TM1"/>
    <property type="match status" value="1"/>
</dbReference>
<proteinExistence type="inferred from homology"/>
<dbReference type="GO" id="GO:0005886">
    <property type="term" value="C:plasma membrane"/>
    <property type="evidence" value="ECO:0007669"/>
    <property type="project" value="UniProtKB-SubCell"/>
</dbReference>
<dbReference type="InterPro" id="IPR035906">
    <property type="entry name" value="MetI-like_sf"/>
</dbReference>
<reference evidence="10 11" key="1">
    <citation type="submission" date="2019-11" db="EMBL/GenBank/DDBJ databases">
        <title>Pseudooceanicola pacifica sp. nov., isolated from deep-sea sediment of the Pacific Ocean.</title>
        <authorList>
            <person name="Lyu L."/>
        </authorList>
    </citation>
    <scope>NUCLEOTIDE SEQUENCE [LARGE SCALE GENOMIC DNA]</scope>
    <source>
        <strain evidence="10 11">216_PA32_1</strain>
    </source>
</reference>
<dbReference type="Gene3D" id="1.10.3720.10">
    <property type="entry name" value="MetI-like"/>
    <property type="match status" value="1"/>
</dbReference>
<accession>A0A844WCN3</accession>
<evidence type="ECO:0000256" key="4">
    <source>
        <dbReference type="ARBA" id="ARBA00022692"/>
    </source>
</evidence>
<dbReference type="SUPFAM" id="SSF161098">
    <property type="entry name" value="MetI-like"/>
    <property type="match status" value="1"/>
</dbReference>
<keyword evidence="5 7" id="KW-1133">Transmembrane helix</keyword>
<comment type="caution">
    <text evidence="10">The sequence shown here is derived from an EMBL/GenBank/DDBJ whole genome shotgun (WGS) entry which is preliminary data.</text>
</comment>
<keyword evidence="11" id="KW-1185">Reference proteome</keyword>